<proteinExistence type="inferred from homology"/>
<dbReference type="VEuPathDB" id="VectorBase:HLOH_056059"/>
<gene>
    <name evidence="5" type="ORF">HPB48_006143</name>
</gene>
<dbReference type="InterPro" id="IPR029063">
    <property type="entry name" value="SAM-dependent_MTases_sf"/>
</dbReference>
<dbReference type="PANTHER" id="PTHR10867:SF17">
    <property type="entry name" value="NICOTINAMIDE N-METHYLTRANSFERASE"/>
    <property type="match status" value="1"/>
</dbReference>
<keyword evidence="3" id="KW-0808">Transferase</keyword>
<comment type="caution">
    <text evidence="5">The sequence shown here is derived from an EMBL/GenBank/DDBJ whole genome shotgun (WGS) entry which is preliminary data.</text>
</comment>
<evidence type="ECO:0000313" key="6">
    <source>
        <dbReference type="Proteomes" id="UP000821853"/>
    </source>
</evidence>
<evidence type="ECO:0000256" key="4">
    <source>
        <dbReference type="ARBA" id="ARBA00022691"/>
    </source>
</evidence>
<reference evidence="5 6" key="1">
    <citation type="journal article" date="2020" name="Cell">
        <title>Large-Scale Comparative Analyses of Tick Genomes Elucidate Their Genetic Diversity and Vector Capacities.</title>
        <authorList>
            <consortium name="Tick Genome and Microbiome Consortium (TIGMIC)"/>
            <person name="Jia N."/>
            <person name="Wang J."/>
            <person name="Shi W."/>
            <person name="Du L."/>
            <person name="Sun Y."/>
            <person name="Zhan W."/>
            <person name="Jiang J.F."/>
            <person name="Wang Q."/>
            <person name="Zhang B."/>
            <person name="Ji P."/>
            <person name="Bell-Sakyi L."/>
            <person name="Cui X.M."/>
            <person name="Yuan T.T."/>
            <person name="Jiang B.G."/>
            <person name="Yang W.F."/>
            <person name="Lam T.T."/>
            <person name="Chang Q.C."/>
            <person name="Ding S.J."/>
            <person name="Wang X.J."/>
            <person name="Zhu J.G."/>
            <person name="Ruan X.D."/>
            <person name="Zhao L."/>
            <person name="Wei J.T."/>
            <person name="Ye R.Z."/>
            <person name="Que T.C."/>
            <person name="Du C.H."/>
            <person name="Zhou Y.H."/>
            <person name="Cheng J.X."/>
            <person name="Dai P.F."/>
            <person name="Guo W.B."/>
            <person name="Han X.H."/>
            <person name="Huang E.J."/>
            <person name="Li L.F."/>
            <person name="Wei W."/>
            <person name="Gao Y.C."/>
            <person name="Liu J.Z."/>
            <person name="Shao H.Z."/>
            <person name="Wang X."/>
            <person name="Wang C.C."/>
            <person name="Yang T.C."/>
            <person name="Huo Q.B."/>
            <person name="Li W."/>
            <person name="Chen H.Y."/>
            <person name="Chen S.E."/>
            <person name="Zhou L.G."/>
            <person name="Ni X.B."/>
            <person name="Tian J.H."/>
            <person name="Sheng Y."/>
            <person name="Liu T."/>
            <person name="Pan Y.S."/>
            <person name="Xia L.Y."/>
            <person name="Li J."/>
            <person name="Zhao F."/>
            <person name="Cao W.C."/>
        </authorList>
    </citation>
    <scope>NUCLEOTIDE SEQUENCE [LARGE SCALE GENOMIC DNA]</scope>
    <source>
        <strain evidence="5">HaeL-2018</strain>
    </source>
</reference>
<evidence type="ECO:0000256" key="1">
    <source>
        <dbReference type="ARBA" id="ARBA00007996"/>
    </source>
</evidence>
<dbReference type="SUPFAM" id="SSF53335">
    <property type="entry name" value="S-adenosyl-L-methionine-dependent methyltransferases"/>
    <property type="match status" value="1"/>
</dbReference>
<name>A0A9J6GZ00_HAELO</name>
<protein>
    <recommendedName>
        <fullName evidence="7">Nicotinamide N-methyltransferase</fullName>
    </recommendedName>
</protein>
<dbReference type="GO" id="GO:0005829">
    <property type="term" value="C:cytosol"/>
    <property type="evidence" value="ECO:0007669"/>
    <property type="project" value="TreeGrafter"/>
</dbReference>
<dbReference type="AlphaFoldDB" id="A0A9J6GZ00"/>
<dbReference type="GO" id="GO:0032259">
    <property type="term" value="P:methylation"/>
    <property type="evidence" value="ECO:0007669"/>
    <property type="project" value="UniProtKB-KW"/>
</dbReference>
<dbReference type="OrthoDB" id="6491114at2759"/>
<dbReference type="GO" id="GO:0008170">
    <property type="term" value="F:N-methyltransferase activity"/>
    <property type="evidence" value="ECO:0007669"/>
    <property type="project" value="TreeGrafter"/>
</dbReference>
<keyword evidence="2" id="KW-0489">Methyltransferase</keyword>
<dbReference type="PANTHER" id="PTHR10867">
    <property type="entry name" value="NNMT/PNMT/TEMT FAMILY MEMBER"/>
    <property type="match status" value="1"/>
</dbReference>
<keyword evidence="6" id="KW-1185">Reference proteome</keyword>
<dbReference type="EMBL" id="JABSTR010000010">
    <property type="protein sequence ID" value="KAH9380041.1"/>
    <property type="molecule type" value="Genomic_DNA"/>
</dbReference>
<dbReference type="Pfam" id="PF01234">
    <property type="entry name" value="NNMT_PNMT_TEMT"/>
    <property type="match status" value="1"/>
</dbReference>
<dbReference type="Proteomes" id="UP000821853">
    <property type="component" value="Chromosome 8"/>
</dbReference>
<comment type="similarity">
    <text evidence="1">Belongs to the class I-like SAM-binding methyltransferase superfamily. NNMT/PNMT/TEMT family.</text>
</comment>
<evidence type="ECO:0000256" key="2">
    <source>
        <dbReference type="ARBA" id="ARBA00022603"/>
    </source>
</evidence>
<dbReference type="PROSITE" id="PS51681">
    <property type="entry name" value="SAM_MT_NNMT_PNMT_TEMT"/>
    <property type="match status" value="1"/>
</dbReference>
<evidence type="ECO:0000256" key="3">
    <source>
        <dbReference type="ARBA" id="ARBA00022679"/>
    </source>
</evidence>
<sequence>MEQQRLVEHIRSKFTPDNYPAHSMKMMPLLDFMRQELHKIFTSDLVKAGGKLLEVGCGPTMYTAMSASLAFNDIVMADLVPANIREVRKWVDAAPDAKDWSLFAERQAELEGHIDVEKGASTIIARTRKAIRDVTLCNIAESGVLYDRREYFDVVVACLCLDSGSVDGAAHQRATANLAALLNPGGLLIACGSDREFELHCVY</sequence>
<dbReference type="OMA" id="RCTSMEQ"/>
<organism evidence="5 6">
    <name type="scientific">Haemaphysalis longicornis</name>
    <name type="common">Bush tick</name>
    <dbReference type="NCBI Taxonomy" id="44386"/>
    <lineage>
        <taxon>Eukaryota</taxon>
        <taxon>Metazoa</taxon>
        <taxon>Ecdysozoa</taxon>
        <taxon>Arthropoda</taxon>
        <taxon>Chelicerata</taxon>
        <taxon>Arachnida</taxon>
        <taxon>Acari</taxon>
        <taxon>Parasitiformes</taxon>
        <taxon>Ixodida</taxon>
        <taxon>Ixodoidea</taxon>
        <taxon>Ixodidae</taxon>
        <taxon>Haemaphysalinae</taxon>
        <taxon>Haemaphysalis</taxon>
    </lineage>
</organism>
<dbReference type="Gene3D" id="3.40.50.150">
    <property type="entry name" value="Vaccinia Virus protein VP39"/>
    <property type="match status" value="1"/>
</dbReference>
<evidence type="ECO:0000313" key="5">
    <source>
        <dbReference type="EMBL" id="KAH9380041.1"/>
    </source>
</evidence>
<dbReference type="InterPro" id="IPR000940">
    <property type="entry name" value="NNMT_TEMT_trans"/>
</dbReference>
<accession>A0A9J6GZ00</accession>
<evidence type="ECO:0008006" key="7">
    <source>
        <dbReference type="Google" id="ProtNLM"/>
    </source>
</evidence>
<keyword evidence="4" id="KW-0949">S-adenosyl-L-methionine</keyword>